<keyword evidence="1" id="KW-0472">Membrane</keyword>
<keyword evidence="1" id="KW-1133">Transmembrane helix</keyword>
<organism evidence="2 3">
    <name type="scientific">Winogradskyella echinorum</name>
    <dbReference type="NCBI Taxonomy" id="538189"/>
    <lineage>
        <taxon>Bacteria</taxon>
        <taxon>Pseudomonadati</taxon>
        <taxon>Bacteroidota</taxon>
        <taxon>Flavobacteriia</taxon>
        <taxon>Flavobacteriales</taxon>
        <taxon>Flavobacteriaceae</taxon>
        <taxon>Winogradskyella</taxon>
    </lineage>
</organism>
<comment type="caution">
    <text evidence="2">The sequence shown here is derived from an EMBL/GenBank/DDBJ whole genome shotgun (WGS) entry which is preliminary data.</text>
</comment>
<reference evidence="2 3" key="1">
    <citation type="submission" date="2020-08" db="EMBL/GenBank/DDBJ databases">
        <title>Winogradskyella ouciana sp. nov., isolated from the hadal seawater of the Mariana Trench.</title>
        <authorList>
            <person name="He X."/>
        </authorList>
    </citation>
    <scope>NUCLEOTIDE SEQUENCE [LARGE SCALE GENOMIC DNA]</scope>
    <source>
        <strain evidence="2 3">KCTC 22026</strain>
    </source>
</reference>
<dbReference type="Pfam" id="PF01944">
    <property type="entry name" value="SpoIIM"/>
    <property type="match status" value="1"/>
</dbReference>
<feature type="transmembrane region" description="Helical" evidence="1">
    <location>
        <begin position="100"/>
        <end position="119"/>
    </location>
</feature>
<keyword evidence="3" id="KW-1185">Reference proteome</keyword>
<feature type="transmembrane region" description="Helical" evidence="1">
    <location>
        <begin position="289"/>
        <end position="308"/>
    </location>
</feature>
<sequence>MREASFVKQNKEKWIGFENALENNAKINPDDLASYYIQLTNDLSYAQTYYPGSKTLLYLNSLASQAHQKIYITKKESKNKIVSFWRDEFPLFFYQYHKTLLYAFLIFMSAVIIGVVSTLNDDSFVRLILGDAYVNMTIENIENGEPMAVYKSGSNIGSFLGITINNIRVAILAFALGVFFSVGTIYVLFSNGIMLGAFITFFYNNDILEKTSTVWLHGTIEISVIVIAGCAGLVMGNSFLFPRTYSRRVAFMKGAKDGLKIVVSTIPFFIIAGFIEGFITRYGEQMPWVLAYGIIFVSLFVIVYYYIIYPITLHKANQVKLDNRASELIPKPQLT</sequence>
<proteinExistence type="predicted"/>
<dbReference type="InterPro" id="IPR002798">
    <property type="entry name" value="SpoIIM-like"/>
</dbReference>
<dbReference type="EMBL" id="JACOME010000002">
    <property type="protein sequence ID" value="MBC3846855.1"/>
    <property type="molecule type" value="Genomic_DNA"/>
</dbReference>
<evidence type="ECO:0000313" key="2">
    <source>
        <dbReference type="EMBL" id="MBC3846855.1"/>
    </source>
</evidence>
<evidence type="ECO:0000313" key="3">
    <source>
        <dbReference type="Proteomes" id="UP000607435"/>
    </source>
</evidence>
<dbReference type="RefSeq" id="WP_186845956.1">
    <property type="nucleotide sequence ID" value="NZ_JACOME010000002.1"/>
</dbReference>
<feature type="transmembrane region" description="Helical" evidence="1">
    <location>
        <begin position="261"/>
        <end position="283"/>
    </location>
</feature>
<feature type="transmembrane region" description="Helical" evidence="1">
    <location>
        <begin position="156"/>
        <end position="178"/>
    </location>
</feature>
<keyword evidence="1" id="KW-0812">Transmembrane</keyword>
<name>A0ABR6Y2B8_9FLAO</name>
<dbReference type="Proteomes" id="UP000607435">
    <property type="component" value="Unassembled WGS sequence"/>
</dbReference>
<gene>
    <name evidence="2" type="ORF">H6H04_10730</name>
</gene>
<dbReference type="PANTHER" id="PTHR35337:SF1">
    <property type="entry name" value="SLR1478 PROTEIN"/>
    <property type="match status" value="1"/>
</dbReference>
<feature type="transmembrane region" description="Helical" evidence="1">
    <location>
        <begin position="185"/>
        <end position="203"/>
    </location>
</feature>
<evidence type="ECO:0000256" key="1">
    <source>
        <dbReference type="SAM" id="Phobius"/>
    </source>
</evidence>
<feature type="transmembrane region" description="Helical" evidence="1">
    <location>
        <begin position="215"/>
        <end position="240"/>
    </location>
</feature>
<accession>A0ABR6Y2B8</accession>
<dbReference type="PANTHER" id="PTHR35337">
    <property type="entry name" value="SLR1478 PROTEIN"/>
    <property type="match status" value="1"/>
</dbReference>
<protein>
    <submittedName>
        <fullName evidence="2">Stage II sporulation protein M</fullName>
    </submittedName>
</protein>